<organism evidence="2 3">
    <name type="scientific">Pandoraea oxalativorans</name>
    <dbReference type="NCBI Taxonomy" id="573737"/>
    <lineage>
        <taxon>Bacteria</taxon>
        <taxon>Pseudomonadati</taxon>
        <taxon>Pseudomonadota</taxon>
        <taxon>Betaproteobacteria</taxon>
        <taxon>Burkholderiales</taxon>
        <taxon>Burkholderiaceae</taxon>
        <taxon>Pandoraea</taxon>
    </lineage>
</organism>
<feature type="region of interest" description="Disordered" evidence="1">
    <location>
        <begin position="31"/>
        <end position="65"/>
    </location>
</feature>
<evidence type="ECO:0000313" key="3">
    <source>
        <dbReference type="Proteomes" id="UP000035050"/>
    </source>
</evidence>
<geneLocation type="plasmid" evidence="2 3">
    <name>pPO70-1</name>
</geneLocation>
<accession>A0A192B160</accession>
<sequence length="65" mass="7323">MRVRFIHGEHVAATMAWRALRENRGHYRAAFSRRANGKGGRPGAPVDDKQTKQTSGRAASKRDLY</sequence>
<dbReference type="AlphaFoldDB" id="A0A192B160"/>
<protein>
    <submittedName>
        <fullName evidence="2">Uncharacterized protein</fullName>
    </submittedName>
</protein>
<proteinExistence type="predicted"/>
<reference evidence="2" key="1">
    <citation type="submission" date="2016-06" db="EMBL/GenBank/DDBJ databases">
        <title>Pandoraea oxalativorans DSM 23570 Genome Sequencing.</title>
        <authorList>
            <person name="Ee R."/>
            <person name="Lim Y.-L."/>
            <person name="Yong D."/>
            <person name="Yin W.-F."/>
            <person name="Chan K.-G."/>
        </authorList>
    </citation>
    <scope>NUCLEOTIDE SEQUENCE</scope>
    <source>
        <strain evidence="2">DSM 23570</strain>
        <plasmid evidence="2">pPO70-1</plasmid>
    </source>
</reference>
<gene>
    <name evidence="2" type="ORF">MB84_31405</name>
</gene>
<dbReference type="KEGG" id="pox:MB84_31405"/>
<dbReference type="EMBL" id="CP011518">
    <property type="protein sequence ID" value="ANJ86762.1"/>
    <property type="molecule type" value="Genomic_DNA"/>
</dbReference>
<keyword evidence="2" id="KW-0614">Plasmid</keyword>
<evidence type="ECO:0000313" key="2">
    <source>
        <dbReference type="EMBL" id="ANJ86762.1"/>
    </source>
</evidence>
<keyword evidence="3" id="KW-1185">Reference proteome</keyword>
<name>A0A192B160_9BURK</name>
<dbReference type="Proteomes" id="UP000035050">
    <property type="component" value="Plasmid pPO70-1"/>
</dbReference>
<evidence type="ECO:0000256" key="1">
    <source>
        <dbReference type="SAM" id="MobiDB-lite"/>
    </source>
</evidence>